<gene>
    <name evidence="1" type="ORF">L195_g031242</name>
</gene>
<reference evidence="1 2" key="2">
    <citation type="journal article" date="2017" name="Front. Plant Sci.">
        <title>Gene Classification and Mining of Molecular Markers Useful in Red Clover (Trifolium pratense) Breeding.</title>
        <authorList>
            <person name="Istvanek J."/>
            <person name="Dluhosova J."/>
            <person name="Dluhos P."/>
            <person name="Patkova L."/>
            <person name="Nedelnik J."/>
            <person name="Repkova J."/>
        </authorList>
    </citation>
    <scope>NUCLEOTIDE SEQUENCE [LARGE SCALE GENOMIC DNA]</scope>
    <source>
        <strain evidence="2">cv. Tatra</strain>
        <tissue evidence="1">Young leaves</tissue>
    </source>
</reference>
<dbReference type="Proteomes" id="UP000236291">
    <property type="component" value="Unassembled WGS sequence"/>
</dbReference>
<organism evidence="1 2">
    <name type="scientific">Trifolium pratense</name>
    <name type="common">Red clover</name>
    <dbReference type="NCBI Taxonomy" id="57577"/>
    <lineage>
        <taxon>Eukaryota</taxon>
        <taxon>Viridiplantae</taxon>
        <taxon>Streptophyta</taxon>
        <taxon>Embryophyta</taxon>
        <taxon>Tracheophyta</taxon>
        <taxon>Spermatophyta</taxon>
        <taxon>Magnoliopsida</taxon>
        <taxon>eudicotyledons</taxon>
        <taxon>Gunneridae</taxon>
        <taxon>Pentapetalae</taxon>
        <taxon>rosids</taxon>
        <taxon>fabids</taxon>
        <taxon>Fabales</taxon>
        <taxon>Fabaceae</taxon>
        <taxon>Papilionoideae</taxon>
        <taxon>50 kb inversion clade</taxon>
        <taxon>NPAAA clade</taxon>
        <taxon>Hologalegina</taxon>
        <taxon>IRL clade</taxon>
        <taxon>Trifolieae</taxon>
        <taxon>Trifolium</taxon>
    </lineage>
</organism>
<sequence length="58" mass="6411">MATVKSSSRSRVTAATVKENGVKLEEGLNPFKSDRFDAEFYVQSTSSLNDKVHSSIFL</sequence>
<evidence type="ECO:0000313" key="2">
    <source>
        <dbReference type="Proteomes" id="UP000236291"/>
    </source>
</evidence>
<comment type="caution">
    <text evidence="1">The sequence shown here is derived from an EMBL/GenBank/DDBJ whole genome shotgun (WGS) entry which is preliminary data.</text>
</comment>
<evidence type="ECO:0000313" key="1">
    <source>
        <dbReference type="EMBL" id="PNX75308.1"/>
    </source>
</evidence>
<protein>
    <submittedName>
        <fullName evidence="1">Exocyst complex component 84b</fullName>
    </submittedName>
</protein>
<dbReference type="ExpressionAtlas" id="A0A2K3L9V0">
    <property type="expression patterns" value="baseline"/>
</dbReference>
<dbReference type="EMBL" id="ASHM01028849">
    <property type="protein sequence ID" value="PNX75308.1"/>
    <property type="molecule type" value="Genomic_DNA"/>
</dbReference>
<dbReference type="AlphaFoldDB" id="A0A2K3L9V0"/>
<name>A0A2K3L9V0_TRIPR</name>
<reference evidence="1 2" key="1">
    <citation type="journal article" date="2014" name="Am. J. Bot.">
        <title>Genome assembly and annotation for red clover (Trifolium pratense; Fabaceae).</title>
        <authorList>
            <person name="Istvanek J."/>
            <person name="Jaros M."/>
            <person name="Krenek A."/>
            <person name="Repkova J."/>
        </authorList>
    </citation>
    <scope>NUCLEOTIDE SEQUENCE [LARGE SCALE GENOMIC DNA]</scope>
    <source>
        <strain evidence="2">cv. Tatra</strain>
        <tissue evidence="1">Young leaves</tissue>
    </source>
</reference>
<proteinExistence type="predicted"/>
<accession>A0A2K3L9V0</accession>